<name>A0AAW0SCE5_SCYPA</name>
<protein>
    <submittedName>
        <fullName evidence="1">Uncharacterized protein</fullName>
    </submittedName>
</protein>
<comment type="caution">
    <text evidence="1">The sequence shown here is derived from an EMBL/GenBank/DDBJ whole genome shotgun (WGS) entry which is preliminary data.</text>
</comment>
<accession>A0AAW0SCE5</accession>
<organism evidence="1 2">
    <name type="scientific">Scylla paramamosain</name>
    <name type="common">Mud crab</name>
    <dbReference type="NCBI Taxonomy" id="85552"/>
    <lineage>
        <taxon>Eukaryota</taxon>
        <taxon>Metazoa</taxon>
        <taxon>Ecdysozoa</taxon>
        <taxon>Arthropoda</taxon>
        <taxon>Crustacea</taxon>
        <taxon>Multicrustacea</taxon>
        <taxon>Malacostraca</taxon>
        <taxon>Eumalacostraca</taxon>
        <taxon>Eucarida</taxon>
        <taxon>Decapoda</taxon>
        <taxon>Pleocyemata</taxon>
        <taxon>Brachyura</taxon>
        <taxon>Eubrachyura</taxon>
        <taxon>Portunoidea</taxon>
        <taxon>Portunidae</taxon>
        <taxon>Portuninae</taxon>
        <taxon>Scylla</taxon>
    </lineage>
</organism>
<sequence>MQAVVQYYSLNTLIHFEGLETTVPSDLWRTMGALPPRTTTTSTTTPAITYKGETVMWLQVDRFGGLQRAAQSEACGIEGQLLIIKLMEWLEESGRSLQEVVEVQYLEKIPSP</sequence>
<evidence type="ECO:0000313" key="1">
    <source>
        <dbReference type="EMBL" id="KAK8372624.1"/>
    </source>
</evidence>
<proteinExistence type="predicted"/>
<dbReference type="AlphaFoldDB" id="A0AAW0SCE5"/>
<gene>
    <name evidence="1" type="ORF">O3P69_010969</name>
</gene>
<evidence type="ECO:0000313" key="2">
    <source>
        <dbReference type="Proteomes" id="UP001487740"/>
    </source>
</evidence>
<reference evidence="1 2" key="1">
    <citation type="submission" date="2023-03" db="EMBL/GenBank/DDBJ databases">
        <title>High-quality genome of Scylla paramamosain provides insights in environmental adaptation.</title>
        <authorList>
            <person name="Zhang L."/>
        </authorList>
    </citation>
    <scope>NUCLEOTIDE SEQUENCE [LARGE SCALE GENOMIC DNA]</scope>
    <source>
        <strain evidence="1">LZ_2023a</strain>
        <tissue evidence="1">Muscle</tissue>
    </source>
</reference>
<dbReference type="Proteomes" id="UP001487740">
    <property type="component" value="Unassembled WGS sequence"/>
</dbReference>
<keyword evidence="2" id="KW-1185">Reference proteome</keyword>
<dbReference type="EMBL" id="JARAKH010001714">
    <property type="protein sequence ID" value="KAK8372624.1"/>
    <property type="molecule type" value="Genomic_DNA"/>
</dbReference>